<dbReference type="GO" id="GO:0009014">
    <property type="term" value="F:succinyl-diaminopimelate desuccinylase activity"/>
    <property type="evidence" value="ECO:0007669"/>
    <property type="project" value="UniProtKB-UniRule"/>
</dbReference>
<dbReference type="Pfam" id="PF07687">
    <property type="entry name" value="M20_dimer"/>
    <property type="match status" value="1"/>
</dbReference>
<dbReference type="GO" id="GO:0046872">
    <property type="term" value="F:metal ion binding"/>
    <property type="evidence" value="ECO:0007669"/>
    <property type="project" value="UniProtKB-KW"/>
</dbReference>
<sequence length="363" mass="38797">MSSLALSSDPVALTAALVDVPSPSHHESRIADAIEQALRELEGVEVKRVSNTVVARTQRDLGSRVILAGHVDTVPIADNVPHHMEGDMLYGCGSVDMKSGLAVYLHTFARLANSPDLKRDLTLICYEGEEVSSEYNGLGILEREAPEWLVGDLALLGEPSGGVIEAGCQGTIRVKVTGHGVRAHSARAWLGDNAAHRLAEVLTRVASYEPRTVTVEGCEYREGLNVVGLKAGVATNTLPDEAEMLVNFRFAPDRTLDEALEHLYGVLAVDGEHVTVEVDDAVGGARPGLDKPAAQALLDAVGGNFRAKFGWTDVSRFSTLAIPAVNYGPGDPGLAHKPEEHCPVDQITQVADVLYRFCTSPVK</sequence>
<feature type="domain" description="Peptidase M20 dimerisation" evidence="4">
    <location>
        <begin position="169"/>
        <end position="267"/>
    </location>
</feature>
<dbReference type="PANTHER" id="PTHR43808">
    <property type="entry name" value="ACETYLORNITHINE DEACETYLASE"/>
    <property type="match status" value="1"/>
</dbReference>
<dbReference type="NCBIfam" id="TIGR01900">
    <property type="entry name" value="dapE-gram_pos"/>
    <property type="match status" value="1"/>
</dbReference>
<proteinExistence type="predicted"/>
<dbReference type="InterPro" id="IPR002933">
    <property type="entry name" value="Peptidase_M20"/>
</dbReference>
<organism evidence="5 6">
    <name type="scientific">Corynebacterium tapiri</name>
    <dbReference type="NCBI Taxonomy" id="1448266"/>
    <lineage>
        <taxon>Bacteria</taxon>
        <taxon>Bacillati</taxon>
        <taxon>Actinomycetota</taxon>
        <taxon>Actinomycetes</taxon>
        <taxon>Mycobacteriales</taxon>
        <taxon>Corynebacteriaceae</taxon>
        <taxon>Corynebacterium</taxon>
    </lineage>
</organism>
<dbReference type="InterPro" id="IPR050072">
    <property type="entry name" value="Peptidase_M20A"/>
</dbReference>
<gene>
    <name evidence="5" type="ORF">FHE74_01075</name>
</gene>
<dbReference type="SUPFAM" id="SSF53187">
    <property type="entry name" value="Zn-dependent exopeptidases"/>
    <property type="match status" value="1"/>
</dbReference>
<protein>
    <recommendedName>
        <fullName evidence="3">Succinyl-diaminopimelate desuccinylase</fullName>
        <ecNumber evidence="3">3.5.1.18</ecNumber>
    </recommendedName>
</protein>
<dbReference type="OrthoDB" id="7055905at2"/>
<dbReference type="AlphaFoldDB" id="A0A5C4U6N0"/>
<evidence type="ECO:0000259" key="4">
    <source>
        <dbReference type="Pfam" id="PF07687"/>
    </source>
</evidence>
<keyword evidence="1" id="KW-0479">Metal-binding</keyword>
<dbReference type="InterPro" id="IPR010174">
    <property type="entry name" value="Succinyl-DAP_deSuclase_DapE"/>
</dbReference>
<dbReference type="RefSeq" id="WP_139464563.1">
    <property type="nucleotide sequence ID" value="NZ_VDHJ01000001.1"/>
</dbReference>
<evidence type="ECO:0000313" key="5">
    <source>
        <dbReference type="EMBL" id="TNM00565.1"/>
    </source>
</evidence>
<dbReference type="Proteomes" id="UP000312032">
    <property type="component" value="Unassembled WGS sequence"/>
</dbReference>
<dbReference type="GO" id="GO:0006526">
    <property type="term" value="P:L-arginine biosynthetic process"/>
    <property type="evidence" value="ECO:0007669"/>
    <property type="project" value="TreeGrafter"/>
</dbReference>
<reference evidence="5 6" key="1">
    <citation type="submission" date="2019-06" db="EMBL/GenBank/DDBJ databases">
        <authorList>
            <person name="Li J."/>
        </authorList>
    </citation>
    <scope>NUCLEOTIDE SEQUENCE [LARGE SCALE GENOMIC DNA]</scope>
    <source>
        <strain evidence="5 6">LMG 28165</strain>
    </source>
</reference>
<dbReference type="EMBL" id="VDHJ01000001">
    <property type="protein sequence ID" value="TNM00565.1"/>
    <property type="molecule type" value="Genomic_DNA"/>
</dbReference>
<keyword evidence="6" id="KW-1185">Reference proteome</keyword>
<evidence type="ECO:0000256" key="3">
    <source>
        <dbReference type="NCBIfam" id="TIGR01900"/>
    </source>
</evidence>
<evidence type="ECO:0000313" key="6">
    <source>
        <dbReference type="Proteomes" id="UP000312032"/>
    </source>
</evidence>
<comment type="caution">
    <text evidence="5">The sequence shown here is derived from an EMBL/GenBank/DDBJ whole genome shotgun (WGS) entry which is preliminary data.</text>
</comment>
<evidence type="ECO:0000256" key="1">
    <source>
        <dbReference type="ARBA" id="ARBA00022723"/>
    </source>
</evidence>
<dbReference type="SUPFAM" id="SSF55031">
    <property type="entry name" value="Bacterial exopeptidase dimerisation domain"/>
    <property type="match status" value="1"/>
</dbReference>
<evidence type="ECO:0000256" key="2">
    <source>
        <dbReference type="ARBA" id="ARBA00022801"/>
    </source>
</evidence>
<keyword evidence="2 5" id="KW-0378">Hydrolase</keyword>
<dbReference type="Gene3D" id="3.40.630.10">
    <property type="entry name" value="Zn peptidases"/>
    <property type="match status" value="1"/>
</dbReference>
<dbReference type="GO" id="GO:0008777">
    <property type="term" value="F:acetylornithine deacetylase activity"/>
    <property type="evidence" value="ECO:0007669"/>
    <property type="project" value="TreeGrafter"/>
</dbReference>
<dbReference type="GO" id="GO:0009089">
    <property type="term" value="P:lysine biosynthetic process via diaminopimelate"/>
    <property type="evidence" value="ECO:0007669"/>
    <property type="project" value="UniProtKB-UniRule"/>
</dbReference>
<dbReference type="InterPro" id="IPR011650">
    <property type="entry name" value="Peptidase_M20_dimer"/>
</dbReference>
<accession>A0A5C4U6N0</accession>
<dbReference type="Gene3D" id="3.30.70.360">
    <property type="match status" value="1"/>
</dbReference>
<dbReference type="EC" id="3.5.1.18" evidence="3"/>
<dbReference type="Pfam" id="PF01546">
    <property type="entry name" value="Peptidase_M20"/>
    <property type="match status" value="1"/>
</dbReference>
<dbReference type="InterPro" id="IPR036264">
    <property type="entry name" value="Bact_exopeptidase_dim_dom"/>
</dbReference>
<dbReference type="PANTHER" id="PTHR43808:SF31">
    <property type="entry name" value="N-ACETYL-L-CITRULLINE DEACETYLASE"/>
    <property type="match status" value="1"/>
</dbReference>
<name>A0A5C4U6N0_9CORY</name>